<dbReference type="eggNOG" id="COG2166">
    <property type="taxonomic scope" value="Bacteria"/>
</dbReference>
<dbReference type="AlphaFoldDB" id="B3PDL6"/>
<feature type="domain" description="Fe-S metabolism associated" evidence="2">
    <location>
        <begin position="15"/>
        <end position="134"/>
    </location>
</feature>
<accession>B3PDL6</accession>
<evidence type="ECO:0000256" key="1">
    <source>
        <dbReference type="ARBA" id="ARBA00010282"/>
    </source>
</evidence>
<reference evidence="3 4" key="1">
    <citation type="journal article" date="2008" name="J. Bacteriol.">
        <title>Insights into plant cell wall degradation from the genome sequence of the soil bacterium Cellvibrio japonicus.</title>
        <authorList>
            <person name="Deboy R.T."/>
            <person name="Mongodin E.F."/>
            <person name="Fouts D.E."/>
            <person name="Tailford L.E."/>
            <person name="Khouri H."/>
            <person name="Emerson J.B."/>
            <person name="Mohamoud Y."/>
            <person name="Watkins K."/>
            <person name="Henrissat B."/>
            <person name="Gilbert H.J."/>
            <person name="Nelson K.E."/>
        </authorList>
    </citation>
    <scope>NUCLEOTIDE SEQUENCE [LARGE SCALE GENOMIC DNA]</scope>
    <source>
        <strain evidence="3 4">Ueda107</strain>
    </source>
</reference>
<dbReference type="EMBL" id="CP000934">
    <property type="protein sequence ID" value="ACE84911.1"/>
    <property type="molecule type" value="Genomic_DNA"/>
</dbReference>
<dbReference type="Pfam" id="PF02657">
    <property type="entry name" value="SufE"/>
    <property type="match status" value="1"/>
</dbReference>
<dbReference type="STRING" id="498211.CJA_1476"/>
<dbReference type="OrthoDB" id="9799320at2"/>
<name>B3PDL6_CELJU</name>
<evidence type="ECO:0000313" key="3">
    <source>
        <dbReference type="EMBL" id="ACE84911.1"/>
    </source>
</evidence>
<organism evidence="3 4">
    <name type="scientific">Cellvibrio japonicus (strain Ueda107)</name>
    <name type="common">Pseudomonas fluorescens subsp. cellulosa</name>
    <dbReference type="NCBI Taxonomy" id="498211"/>
    <lineage>
        <taxon>Bacteria</taxon>
        <taxon>Pseudomonadati</taxon>
        <taxon>Pseudomonadota</taxon>
        <taxon>Gammaproteobacteria</taxon>
        <taxon>Cellvibrionales</taxon>
        <taxon>Cellvibrionaceae</taxon>
        <taxon>Cellvibrio</taxon>
    </lineage>
</organism>
<evidence type="ECO:0000259" key="2">
    <source>
        <dbReference type="Pfam" id="PF02657"/>
    </source>
</evidence>
<keyword evidence="4" id="KW-1185">Reference proteome</keyword>
<protein>
    <submittedName>
        <fullName evidence="3">Fe-S metabolism associated domain protein</fullName>
    </submittedName>
</protein>
<dbReference type="Proteomes" id="UP000001036">
    <property type="component" value="Chromosome"/>
</dbReference>
<dbReference type="RefSeq" id="WP_012487106.1">
    <property type="nucleotide sequence ID" value="NC_010995.1"/>
</dbReference>
<dbReference type="Gene3D" id="3.90.1010.10">
    <property type="match status" value="1"/>
</dbReference>
<dbReference type="PANTHER" id="PTHR43597">
    <property type="entry name" value="SULFUR ACCEPTOR PROTEIN CSDE"/>
    <property type="match status" value="1"/>
</dbReference>
<dbReference type="KEGG" id="cja:CJA_1476"/>
<proteinExistence type="inferred from homology"/>
<gene>
    <name evidence="3" type="ordered locus">CJA_1476</name>
</gene>
<dbReference type="HOGENOM" id="CLU_124502_0_0_6"/>
<dbReference type="SUPFAM" id="SSF82649">
    <property type="entry name" value="SufE/NifU"/>
    <property type="match status" value="1"/>
</dbReference>
<evidence type="ECO:0000313" key="4">
    <source>
        <dbReference type="Proteomes" id="UP000001036"/>
    </source>
</evidence>
<sequence length="144" mass="16152">MTQFGIEVSAEDIVDTLSFFDSWEDRYKYLIDLGKELPAMAPALCTEDSLVRGCQSKVWLVEEIRTGRLYFQADSDAYIVKGLLCVVLAAYNGRTPEEILAFDIDTYFARLDLLQHLSSTRGNGLKSMVKRIQEKAALAHSAGH</sequence>
<dbReference type="InterPro" id="IPR003808">
    <property type="entry name" value="Fe-S_metab-assoc_dom"/>
</dbReference>
<dbReference type="PANTHER" id="PTHR43597:SF5">
    <property type="entry name" value="SUFE-LIKE PROTEIN 2, CHLOROPLASTIC"/>
    <property type="match status" value="1"/>
</dbReference>
<comment type="similarity">
    <text evidence="1">Belongs to the SufE family.</text>
</comment>